<feature type="domain" description="Thaumarchaeal output" evidence="2">
    <location>
        <begin position="109"/>
        <end position="286"/>
    </location>
</feature>
<dbReference type="SUPFAM" id="SSF55073">
    <property type="entry name" value="Nucleotide cyclase"/>
    <property type="match status" value="1"/>
</dbReference>
<evidence type="ECO:0000313" key="4">
    <source>
        <dbReference type="Proteomes" id="UP000838672"/>
    </source>
</evidence>
<dbReference type="Pfam" id="PF18551">
    <property type="entry name" value="TackOD1"/>
    <property type="match status" value="1"/>
</dbReference>
<sequence length="449" mass="51028">MQQIIDIYCMGGLPAVEHPHLAYHAVDAMAELPTQRHGILVLNLPASQQDSWLQTWHQAKRFYGWLIFVVNESRYSDALADGLWLPESALQAWQRLQANAEQIKVADPEPLLAWLWLGDHRRLLPVAEHQSDSLYVYPLLQALQPERDNLFHFLAQETKRGLLASEQVFDRIRQCNQCHSSHLNYFESCPSCLSPDVDARVSLHCFTCGHVGVQSSFLRAGGLSCPNCLTQLRHIGVDYDRPLETHHCNSCDLDFAEAKTQVRCIRCQRVSGVDDLISQRVYSYRIGEQGRHLLRHGSVLSAPTLALNGNVDASFLLSLLQWENKLAIRHQDHHLLLALHFPELLAYGQQQGQARMFALVEQITSRLNGLLRNTDVCCQYQDDLLLILLPRTPLASLEVLQGKITQLSEQIEIEDFTLRVAAWTLPDKSLHDDAKVWLQNKLVDFYVAG</sequence>
<evidence type="ECO:0000259" key="2">
    <source>
        <dbReference type="Pfam" id="PF18551"/>
    </source>
</evidence>
<gene>
    <name evidence="3" type="ORF">VST7929_00673</name>
</gene>
<feature type="domain" description="GGDEF" evidence="1">
    <location>
        <begin position="320"/>
        <end position="413"/>
    </location>
</feature>
<keyword evidence="4" id="KW-1185">Reference proteome</keyword>
<reference evidence="3" key="1">
    <citation type="submission" date="2021-11" db="EMBL/GenBank/DDBJ databases">
        <authorList>
            <person name="Rodrigo-Torres L."/>
            <person name="Arahal R. D."/>
            <person name="Lucena T."/>
        </authorList>
    </citation>
    <scope>NUCLEOTIDE SEQUENCE</scope>
    <source>
        <strain evidence="3">CECT 7929</strain>
    </source>
</reference>
<organism evidence="3 4">
    <name type="scientific">Vibrio stylophorae</name>
    <dbReference type="NCBI Taxonomy" id="659351"/>
    <lineage>
        <taxon>Bacteria</taxon>
        <taxon>Pseudomonadati</taxon>
        <taxon>Pseudomonadota</taxon>
        <taxon>Gammaproteobacteria</taxon>
        <taxon>Vibrionales</taxon>
        <taxon>Vibrionaceae</taxon>
        <taxon>Vibrio</taxon>
    </lineage>
</organism>
<protein>
    <recommendedName>
        <fullName evidence="5">Diguanylate cyclase</fullName>
    </recommendedName>
</protein>
<dbReference type="EMBL" id="CAKLDI010000001">
    <property type="protein sequence ID" value="CAH0532826.1"/>
    <property type="molecule type" value="Genomic_DNA"/>
</dbReference>
<dbReference type="RefSeq" id="WP_237464887.1">
    <property type="nucleotide sequence ID" value="NZ_CAKLDI010000001.1"/>
</dbReference>
<evidence type="ECO:0008006" key="5">
    <source>
        <dbReference type="Google" id="ProtNLM"/>
    </source>
</evidence>
<comment type="caution">
    <text evidence="3">The sequence shown here is derived from an EMBL/GenBank/DDBJ whole genome shotgun (WGS) entry which is preliminary data.</text>
</comment>
<dbReference type="InterPro" id="IPR040572">
    <property type="entry name" value="TackOD1"/>
</dbReference>
<dbReference type="Proteomes" id="UP000838672">
    <property type="component" value="Unassembled WGS sequence"/>
</dbReference>
<evidence type="ECO:0000259" key="1">
    <source>
        <dbReference type="Pfam" id="PF00990"/>
    </source>
</evidence>
<evidence type="ECO:0000313" key="3">
    <source>
        <dbReference type="EMBL" id="CAH0532826.1"/>
    </source>
</evidence>
<accession>A0ABM8ZRU1</accession>
<dbReference type="InterPro" id="IPR029787">
    <property type="entry name" value="Nucleotide_cyclase"/>
</dbReference>
<proteinExistence type="predicted"/>
<dbReference type="Pfam" id="PF00990">
    <property type="entry name" value="GGDEF"/>
    <property type="match status" value="1"/>
</dbReference>
<dbReference type="InterPro" id="IPR000160">
    <property type="entry name" value="GGDEF_dom"/>
</dbReference>
<name>A0ABM8ZRU1_9VIBR</name>